<dbReference type="HOGENOM" id="CLU_3362599_0_0_2"/>
<evidence type="ECO:0000256" key="1">
    <source>
        <dbReference type="SAM" id="MobiDB-lite"/>
    </source>
</evidence>
<evidence type="ECO:0000313" key="3">
    <source>
        <dbReference type="Proteomes" id="UP000002698"/>
    </source>
</evidence>
<feature type="region of interest" description="Disordered" evidence="1">
    <location>
        <begin position="1"/>
        <end position="35"/>
    </location>
</feature>
<dbReference type="EMBL" id="CR936257">
    <property type="protein sequence ID" value="CAI48339.1"/>
    <property type="molecule type" value="Genomic_DNA"/>
</dbReference>
<keyword evidence="3" id="KW-1185">Reference proteome</keyword>
<evidence type="ECO:0000313" key="2">
    <source>
        <dbReference type="EMBL" id="CAI48339.1"/>
    </source>
</evidence>
<dbReference type="KEGG" id="nph:NP_0496A"/>
<protein>
    <submittedName>
        <fullName evidence="2">Uncharacterized protein</fullName>
    </submittedName>
</protein>
<reference evidence="2 3" key="1">
    <citation type="journal article" date="2005" name="Genome Res.">
        <title>Living with two extremes: conclusions from the genome sequence of Natronomonas pharaonis.</title>
        <authorList>
            <person name="Falb M."/>
            <person name="Pfeiffer F."/>
            <person name="Palm P."/>
            <person name="Rodewald K."/>
            <person name="Hickmann V."/>
            <person name="Tittor J."/>
            <person name="Oesterhelt D."/>
        </authorList>
    </citation>
    <scope>NUCLEOTIDE SEQUENCE [LARGE SCALE GENOMIC DNA]</scope>
    <source>
        <strain evidence="3">ATCC 35678 / DSM 2160 / CIP 103997 / JCM 8858 / NBRC 14720 / NCIMB 2260 / Gabara</strain>
    </source>
</reference>
<dbReference type="AlphaFoldDB" id="A0A1U7ETS6"/>
<feature type="compositionally biased region" description="Basic and acidic residues" evidence="1">
    <location>
        <begin position="1"/>
        <end position="16"/>
    </location>
</feature>
<name>A0A1U7ETS6_NATPD</name>
<dbReference type="STRING" id="348780.NP_0496A"/>
<dbReference type="EnsemblBacteria" id="CAI48339">
    <property type="protein sequence ID" value="CAI48339"/>
    <property type="gene ID" value="NP_0496A"/>
</dbReference>
<proteinExistence type="predicted"/>
<dbReference type="Proteomes" id="UP000002698">
    <property type="component" value="Chromosome"/>
</dbReference>
<sequence length="35" mass="3785">MTASGHERGDRKRLREWASLTGDTLPAEEAGGEEA</sequence>
<accession>A0A1U7ETS6</accession>
<gene>
    <name evidence="2" type="ordered locus">NP_0496A</name>
</gene>
<organism evidence="2 3">
    <name type="scientific">Natronomonas pharaonis (strain ATCC 35678 / DSM 2160 / CIP 103997 / JCM 8858 / NBRC 14720 / NCIMB 2260 / Gabara)</name>
    <name type="common">Halobacterium pharaonis</name>
    <dbReference type="NCBI Taxonomy" id="348780"/>
    <lineage>
        <taxon>Archaea</taxon>
        <taxon>Methanobacteriati</taxon>
        <taxon>Methanobacteriota</taxon>
        <taxon>Stenosarchaea group</taxon>
        <taxon>Halobacteria</taxon>
        <taxon>Halobacteriales</taxon>
        <taxon>Natronomonadaceae</taxon>
        <taxon>Natronomonas</taxon>
    </lineage>
</organism>